<comment type="caution">
    <text evidence="1">The sequence shown here is derived from an EMBL/GenBank/DDBJ whole genome shotgun (WGS) entry which is preliminary data.</text>
</comment>
<dbReference type="PROSITE" id="PS51450">
    <property type="entry name" value="LRR"/>
    <property type="match status" value="1"/>
</dbReference>
<organism evidence="1 2">
    <name type="scientific">Hexamita inflata</name>
    <dbReference type="NCBI Taxonomy" id="28002"/>
    <lineage>
        <taxon>Eukaryota</taxon>
        <taxon>Metamonada</taxon>
        <taxon>Diplomonadida</taxon>
        <taxon>Hexamitidae</taxon>
        <taxon>Hexamitinae</taxon>
        <taxon>Hexamita</taxon>
    </lineage>
</organism>
<gene>
    <name evidence="1" type="ORF">HINF_LOCUS42906</name>
</gene>
<dbReference type="Proteomes" id="UP001642409">
    <property type="component" value="Unassembled WGS sequence"/>
</dbReference>
<name>A0ABP1JYL0_9EUKA</name>
<reference evidence="1 2" key="1">
    <citation type="submission" date="2024-07" db="EMBL/GenBank/DDBJ databases">
        <authorList>
            <person name="Akdeniz Z."/>
        </authorList>
    </citation>
    <scope>NUCLEOTIDE SEQUENCE [LARGE SCALE GENOMIC DNA]</scope>
</reference>
<keyword evidence="2" id="KW-1185">Reference proteome</keyword>
<proteinExistence type="predicted"/>
<dbReference type="InterPro" id="IPR032675">
    <property type="entry name" value="LRR_dom_sf"/>
</dbReference>
<accession>A0ABP1JYL0</accession>
<dbReference type="EMBL" id="CAXDID020000177">
    <property type="protein sequence ID" value="CAL6048890.1"/>
    <property type="molecule type" value="Genomic_DNA"/>
</dbReference>
<evidence type="ECO:0000313" key="1">
    <source>
        <dbReference type="EMBL" id="CAL6048890.1"/>
    </source>
</evidence>
<sequence>MVSTLNNKKISYFHVQDCDLKSIEGLQLENLQVLPCLFDNKIVRVNTIRSFSWLREQNSGYNKNIDISPLQYMTILTKLNLTACNVSNVAPLKPLTKLKELELFINPLKDITPLACLRKLFKLNIGQCGLRKAKQLKDLNQSQLHLTAIRAWTRLY</sequence>
<dbReference type="SUPFAM" id="SSF52058">
    <property type="entry name" value="L domain-like"/>
    <property type="match status" value="1"/>
</dbReference>
<dbReference type="InterPro" id="IPR001611">
    <property type="entry name" value="Leu-rich_rpt"/>
</dbReference>
<evidence type="ECO:0000313" key="2">
    <source>
        <dbReference type="Proteomes" id="UP001642409"/>
    </source>
</evidence>
<protein>
    <submittedName>
        <fullName evidence="1">Partial</fullName>
    </submittedName>
</protein>
<dbReference type="Gene3D" id="3.80.10.10">
    <property type="entry name" value="Ribonuclease Inhibitor"/>
    <property type="match status" value="1"/>
</dbReference>